<comment type="caution">
    <text evidence="13">The sequence shown here is derived from an EMBL/GenBank/DDBJ whole genome shotgun (WGS) entry which is preliminary data.</text>
</comment>
<dbReference type="GO" id="GO:0005886">
    <property type="term" value="C:plasma membrane"/>
    <property type="evidence" value="ECO:0007669"/>
    <property type="project" value="UniProtKB-SubCell"/>
</dbReference>
<keyword evidence="8 11" id="KW-0406">Ion transport</keyword>
<evidence type="ECO:0000256" key="11">
    <source>
        <dbReference type="HAMAP-Rule" id="MF_01393"/>
    </source>
</evidence>
<feature type="transmembrane region" description="Helical" evidence="11">
    <location>
        <begin position="12"/>
        <end position="40"/>
    </location>
</feature>
<dbReference type="AlphaFoldDB" id="A0A1F7USK6"/>
<dbReference type="InterPro" id="IPR023011">
    <property type="entry name" value="ATP_synth_F0_asu_AS"/>
</dbReference>
<accession>A0A1F7USK6</accession>
<dbReference type="GO" id="GO:0042777">
    <property type="term" value="P:proton motive force-driven plasma membrane ATP synthesis"/>
    <property type="evidence" value="ECO:0007669"/>
    <property type="project" value="TreeGrafter"/>
</dbReference>
<name>A0A1F7USK6_9BACT</name>
<dbReference type="HAMAP" id="MF_01393">
    <property type="entry name" value="ATP_synth_a_bact"/>
    <property type="match status" value="1"/>
</dbReference>
<comment type="subcellular location">
    <subcellularLocation>
        <location evidence="11 12">Cell membrane</location>
        <topology evidence="11 12">Multi-pass membrane protein</topology>
    </subcellularLocation>
    <subcellularLocation>
        <location evidence="1">Membrane</location>
        <topology evidence="1">Multi-pass membrane protein</topology>
    </subcellularLocation>
</comment>
<evidence type="ECO:0000256" key="4">
    <source>
        <dbReference type="ARBA" id="ARBA00022547"/>
    </source>
</evidence>
<sequence length="264" mass="28989">MHLPSLAAEIVFYIGSFPITNTLINAVVVSVGLIILAIYLRGRLQEVPSGVQNFTEAVLDTLFSYMDQVTGDRKKSIRFLPIVGTLFIFILISNLLGVFPGIGSIGRNMVERGETMFIPIFRPANTDFNLTLAMALVAVIGSHVIGVMAIGFWKYADRFIKLGGIWRSFKHGGISIMVAFIEFFVGLIEVVSEVAKMISLSLRLFGNVFAGEVLLTVIAGLVAFFVPLPFLLLEFLVGFIQATVFSMLTLVYLTMATTEHAESH</sequence>
<evidence type="ECO:0000256" key="10">
    <source>
        <dbReference type="ARBA" id="ARBA00023310"/>
    </source>
</evidence>
<organism evidence="13 14">
    <name type="scientific">Candidatus Uhrbacteria bacterium RIFCSPLOWO2_01_FULL_47_25</name>
    <dbReference type="NCBI Taxonomy" id="1802402"/>
    <lineage>
        <taxon>Bacteria</taxon>
        <taxon>Candidatus Uhriibacteriota</taxon>
    </lineage>
</organism>
<dbReference type="PANTHER" id="PTHR42823:SF3">
    <property type="entry name" value="ATP SYNTHASE SUBUNIT A, CHLOROPLASTIC"/>
    <property type="match status" value="1"/>
</dbReference>
<feature type="transmembrane region" description="Helical" evidence="11">
    <location>
        <begin position="174"/>
        <end position="192"/>
    </location>
</feature>
<reference evidence="13 14" key="1">
    <citation type="journal article" date="2016" name="Nat. Commun.">
        <title>Thousands of microbial genomes shed light on interconnected biogeochemical processes in an aquifer system.</title>
        <authorList>
            <person name="Anantharaman K."/>
            <person name="Brown C.T."/>
            <person name="Hug L.A."/>
            <person name="Sharon I."/>
            <person name="Castelle C.J."/>
            <person name="Probst A.J."/>
            <person name="Thomas B.C."/>
            <person name="Singh A."/>
            <person name="Wilkins M.J."/>
            <person name="Karaoz U."/>
            <person name="Brodie E.L."/>
            <person name="Williams K.H."/>
            <person name="Hubbard S.S."/>
            <person name="Banfield J.F."/>
        </authorList>
    </citation>
    <scope>NUCLEOTIDE SEQUENCE [LARGE SCALE GENOMIC DNA]</scope>
</reference>
<evidence type="ECO:0000313" key="13">
    <source>
        <dbReference type="EMBL" id="OGL81235.1"/>
    </source>
</evidence>
<feature type="transmembrane region" description="Helical" evidence="11">
    <location>
        <begin position="235"/>
        <end position="255"/>
    </location>
</feature>
<evidence type="ECO:0000256" key="5">
    <source>
        <dbReference type="ARBA" id="ARBA00022692"/>
    </source>
</evidence>
<keyword evidence="7 11" id="KW-1133">Transmembrane helix</keyword>
<evidence type="ECO:0000256" key="2">
    <source>
        <dbReference type="ARBA" id="ARBA00006810"/>
    </source>
</evidence>
<dbReference type="NCBIfam" id="TIGR01131">
    <property type="entry name" value="ATP_synt_6_or_A"/>
    <property type="match status" value="1"/>
</dbReference>
<feature type="transmembrane region" description="Helical" evidence="11">
    <location>
        <begin position="79"/>
        <end position="102"/>
    </location>
</feature>
<dbReference type="GO" id="GO:0046933">
    <property type="term" value="F:proton-transporting ATP synthase activity, rotational mechanism"/>
    <property type="evidence" value="ECO:0007669"/>
    <property type="project" value="UniProtKB-UniRule"/>
</dbReference>
<evidence type="ECO:0000256" key="6">
    <source>
        <dbReference type="ARBA" id="ARBA00022781"/>
    </source>
</evidence>
<dbReference type="Proteomes" id="UP000176846">
    <property type="component" value="Unassembled WGS sequence"/>
</dbReference>
<keyword evidence="9 11" id="KW-0472">Membrane</keyword>
<evidence type="ECO:0000313" key="14">
    <source>
        <dbReference type="Proteomes" id="UP000176846"/>
    </source>
</evidence>
<keyword evidence="3 11" id="KW-0813">Transport</keyword>
<evidence type="ECO:0000256" key="1">
    <source>
        <dbReference type="ARBA" id="ARBA00004141"/>
    </source>
</evidence>
<dbReference type="InterPro" id="IPR035908">
    <property type="entry name" value="F0_ATP_A_sf"/>
</dbReference>
<keyword evidence="11" id="KW-1003">Cell membrane</keyword>
<dbReference type="PRINTS" id="PR00123">
    <property type="entry name" value="ATPASEA"/>
</dbReference>
<evidence type="ECO:0000256" key="9">
    <source>
        <dbReference type="ARBA" id="ARBA00023136"/>
    </source>
</evidence>
<dbReference type="Gene3D" id="1.20.120.220">
    <property type="entry name" value="ATP synthase, F0 complex, subunit A"/>
    <property type="match status" value="1"/>
</dbReference>
<dbReference type="EMBL" id="MGEK01000032">
    <property type="protein sequence ID" value="OGL81235.1"/>
    <property type="molecule type" value="Genomic_DNA"/>
</dbReference>
<keyword evidence="5 11" id="KW-0812">Transmembrane</keyword>
<protein>
    <recommendedName>
        <fullName evidence="11 12">ATP synthase subunit a</fullName>
    </recommendedName>
    <alternativeName>
        <fullName evidence="11">ATP synthase F0 sector subunit a</fullName>
    </alternativeName>
    <alternativeName>
        <fullName evidence="11">F-ATPase subunit 6</fullName>
    </alternativeName>
</protein>
<dbReference type="CDD" id="cd00310">
    <property type="entry name" value="ATP-synt_Fo_a_6"/>
    <property type="match status" value="1"/>
</dbReference>
<comment type="similarity">
    <text evidence="2 11 12">Belongs to the ATPase A chain family.</text>
</comment>
<dbReference type="PANTHER" id="PTHR42823">
    <property type="entry name" value="ATP SYNTHASE SUBUNIT A, CHLOROPLASTIC"/>
    <property type="match status" value="1"/>
</dbReference>
<proteinExistence type="inferred from homology"/>
<evidence type="ECO:0000256" key="3">
    <source>
        <dbReference type="ARBA" id="ARBA00022448"/>
    </source>
</evidence>
<dbReference type="Pfam" id="PF00119">
    <property type="entry name" value="ATP-synt_A"/>
    <property type="match status" value="1"/>
</dbReference>
<feature type="transmembrane region" description="Helical" evidence="11">
    <location>
        <begin position="132"/>
        <end position="153"/>
    </location>
</feature>
<comment type="function">
    <text evidence="11 12">Key component of the proton channel; it plays a direct role in the translocation of protons across the membrane.</text>
</comment>
<dbReference type="GO" id="GO:0045259">
    <property type="term" value="C:proton-transporting ATP synthase complex"/>
    <property type="evidence" value="ECO:0007669"/>
    <property type="project" value="UniProtKB-KW"/>
</dbReference>
<evidence type="ECO:0000256" key="12">
    <source>
        <dbReference type="RuleBase" id="RU000483"/>
    </source>
</evidence>
<dbReference type="InterPro" id="IPR000568">
    <property type="entry name" value="ATP_synth_F0_asu"/>
</dbReference>
<evidence type="ECO:0000256" key="7">
    <source>
        <dbReference type="ARBA" id="ARBA00022989"/>
    </source>
</evidence>
<dbReference type="PROSITE" id="PS00449">
    <property type="entry name" value="ATPASE_A"/>
    <property type="match status" value="1"/>
</dbReference>
<keyword evidence="6 11" id="KW-0375">Hydrogen ion transport</keyword>
<dbReference type="SUPFAM" id="SSF81336">
    <property type="entry name" value="F1F0 ATP synthase subunit A"/>
    <property type="match status" value="1"/>
</dbReference>
<evidence type="ECO:0000256" key="8">
    <source>
        <dbReference type="ARBA" id="ARBA00023065"/>
    </source>
</evidence>
<gene>
    <name evidence="11" type="primary">atpB</name>
    <name evidence="13" type="ORF">A2936_02975</name>
</gene>
<keyword evidence="10 11" id="KW-0066">ATP synthesis</keyword>
<dbReference type="InterPro" id="IPR045082">
    <property type="entry name" value="ATP_syn_F0_a_bact/chloroplast"/>
</dbReference>
<feature type="transmembrane region" description="Helical" evidence="11">
    <location>
        <begin position="204"/>
        <end position="228"/>
    </location>
</feature>
<keyword evidence="4 11" id="KW-0138">CF(0)</keyword>